<dbReference type="InterPro" id="IPR009003">
    <property type="entry name" value="Peptidase_S1_PA"/>
</dbReference>
<feature type="chain" id="PRO_5029020880" description="Serine protease" evidence="1">
    <location>
        <begin position="20"/>
        <end position="379"/>
    </location>
</feature>
<proteinExistence type="predicted"/>
<dbReference type="AlphaFoldDB" id="A0A6S6YX78"/>
<dbReference type="PANTHER" id="PTHR36234:SF5">
    <property type="entry name" value="LYSYL ENDOPEPTIDASE"/>
    <property type="match status" value="1"/>
</dbReference>
<name>A0A6S6YX78_9BURK</name>
<keyword evidence="1" id="KW-0732">Signal</keyword>
<keyword evidence="3" id="KW-1185">Reference proteome</keyword>
<protein>
    <recommendedName>
        <fullName evidence="4">Serine protease</fullName>
    </recommendedName>
</protein>
<evidence type="ECO:0000313" key="3">
    <source>
        <dbReference type="Proteomes" id="UP000494108"/>
    </source>
</evidence>
<dbReference type="Pfam" id="PF13365">
    <property type="entry name" value="Trypsin_2"/>
    <property type="match status" value="1"/>
</dbReference>
<sequence length="379" mass="41323">MGRFAWLIFLACLSAACRAEEGQNISPLRVGVTETALLFDSRTEAAMGNAPGVIWQTSLYSMGATNFLVAIKNLSASTGEFRLLVWNESGPRPGAVPEYVIDGNAMAAQEEFWIPLMRSSGAVLQLESLSSVRPELQFTYTYTAVKPVGETYSFRDPPRFVNIETVKSEALSQASRSVALLYWVENGSLRVCSGFMIGQRHLLSNYHCVATMSQCKSTRIIFGYRAEIADASNPTRWFPCKSVVKNDVLKERDLAVLELQIPANDNPPPGLEFASERLAPNQPLVIIQHPLGGPQQAVLNGCSNMRAPAKSPLNASLHDMAHQCDTADGSSGSPVLDTAGKVRAIHHWGYVSDDAEFKDLNRAILADAAVRQAIRALLP</sequence>
<accession>A0A6S6YX78</accession>
<dbReference type="PROSITE" id="PS51257">
    <property type="entry name" value="PROKAR_LIPOPROTEIN"/>
    <property type="match status" value="1"/>
</dbReference>
<dbReference type="Proteomes" id="UP000494108">
    <property type="component" value="Unassembled WGS sequence"/>
</dbReference>
<dbReference type="Gene3D" id="2.40.10.10">
    <property type="entry name" value="Trypsin-like serine proteases"/>
    <property type="match status" value="2"/>
</dbReference>
<organism evidence="2 3">
    <name type="scientific">Achromobacter pestifer</name>
    <dbReference type="NCBI Taxonomy" id="1353889"/>
    <lineage>
        <taxon>Bacteria</taxon>
        <taxon>Pseudomonadati</taxon>
        <taxon>Pseudomonadota</taxon>
        <taxon>Betaproteobacteria</taxon>
        <taxon>Burkholderiales</taxon>
        <taxon>Alcaligenaceae</taxon>
        <taxon>Achromobacter</taxon>
    </lineage>
</organism>
<dbReference type="InterPro" id="IPR043504">
    <property type="entry name" value="Peptidase_S1_PA_chymotrypsin"/>
</dbReference>
<gene>
    <name evidence="2" type="ORF">LMG3431_02359</name>
</gene>
<evidence type="ECO:0008006" key="4">
    <source>
        <dbReference type="Google" id="ProtNLM"/>
    </source>
</evidence>
<feature type="signal peptide" evidence="1">
    <location>
        <begin position="1"/>
        <end position="19"/>
    </location>
</feature>
<evidence type="ECO:0000256" key="1">
    <source>
        <dbReference type="SAM" id="SignalP"/>
    </source>
</evidence>
<dbReference type="SUPFAM" id="SSF50494">
    <property type="entry name" value="Trypsin-like serine proteases"/>
    <property type="match status" value="1"/>
</dbReference>
<dbReference type="PANTHER" id="PTHR36234">
    <property type="entry name" value="LYSYL ENDOPEPTIDASE"/>
    <property type="match status" value="1"/>
</dbReference>
<evidence type="ECO:0000313" key="2">
    <source>
        <dbReference type="EMBL" id="CAB3645119.1"/>
    </source>
</evidence>
<dbReference type="EMBL" id="CADIJX010000003">
    <property type="protein sequence ID" value="CAB3645119.1"/>
    <property type="molecule type" value="Genomic_DNA"/>
</dbReference>
<reference evidence="2 3" key="1">
    <citation type="submission" date="2020-04" db="EMBL/GenBank/DDBJ databases">
        <authorList>
            <person name="De Canck E."/>
        </authorList>
    </citation>
    <scope>NUCLEOTIDE SEQUENCE [LARGE SCALE GENOMIC DNA]</scope>
    <source>
        <strain evidence="2 3">LMG 3431</strain>
    </source>
</reference>